<feature type="domain" description="Thioredoxin" evidence="1">
    <location>
        <begin position="98"/>
        <end position="191"/>
    </location>
</feature>
<evidence type="ECO:0000313" key="3">
    <source>
        <dbReference type="Proteomes" id="UP000185781"/>
    </source>
</evidence>
<accession>A0A1N7QZ14</accession>
<evidence type="ECO:0000259" key="1">
    <source>
        <dbReference type="PROSITE" id="PS51352"/>
    </source>
</evidence>
<organism evidence="2 3">
    <name type="scientific">Chryseobacterium gambrini</name>
    <dbReference type="NCBI Taxonomy" id="373672"/>
    <lineage>
        <taxon>Bacteria</taxon>
        <taxon>Pseudomonadati</taxon>
        <taxon>Bacteroidota</taxon>
        <taxon>Flavobacteriia</taxon>
        <taxon>Flavobacteriales</taxon>
        <taxon>Weeksellaceae</taxon>
        <taxon>Chryseobacterium group</taxon>
        <taxon>Chryseobacterium</taxon>
    </lineage>
</organism>
<name>A0A1N7QZ14_9FLAO</name>
<dbReference type="Pfam" id="PF13905">
    <property type="entry name" value="Thioredoxin_8"/>
    <property type="match status" value="1"/>
</dbReference>
<dbReference type="GO" id="GO:0004791">
    <property type="term" value="F:thioredoxin-disulfide reductase (NADPH) activity"/>
    <property type="evidence" value="ECO:0007669"/>
    <property type="project" value="TreeGrafter"/>
</dbReference>
<dbReference type="SUPFAM" id="SSF52833">
    <property type="entry name" value="Thioredoxin-like"/>
    <property type="match status" value="1"/>
</dbReference>
<dbReference type="PANTHER" id="PTHR46472">
    <property type="entry name" value="NUCLEOREDOXIN"/>
    <property type="match status" value="1"/>
</dbReference>
<protein>
    <submittedName>
        <fullName evidence="2">Thioredoxin-like</fullName>
    </submittedName>
</protein>
<dbReference type="Proteomes" id="UP000185781">
    <property type="component" value="Unassembled WGS sequence"/>
</dbReference>
<sequence length="191" mass="22376">MWHSGLLKEILNNYYQAIELYEDKKKIIEHSIAANEVWLKALEKEPTKQQELAEYYFTLFEKKNLTKVSEHIALSMLNKKNCQLTNKQTNLFEQYRKLGIGKTAPNINFNQKNQGDLKDLKNLKNAYKLVVFGASWCPNCQTDYPSLIGKYKRLKKIHDLEVVYISIDTDKNTFEAYYKEAPFITFCDTKG</sequence>
<reference evidence="2 3" key="1">
    <citation type="submission" date="2017-01" db="EMBL/GenBank/DDBJ databases">
        <authorList>
            <person name="Mah S.A."/>
            <person name="Swanson W.J."/>
            <person name="Moy G.W."/>
            <person name="Vacquier V.D."/>
        </authorList>
    </citation>
    <scope>NUCLEOTIDE SEQUENCE [LARGE SCALE GENOMIC DNA]</scope>
    <source>
        <strain evidence="2 3">DSM 18014</strain>
    </source>
</reference>
<dbReference type="PANTHER" id="PTHR46472:SF1">
    <property type="entry name" value="NUCLEOREDOXIN"/>
    <property type="match status" value="1"/>
</dbReference>
<dbReference type="InterPro" id="IPR012336">
    <property type="entry name" value="Thioredoxin-like_fold"/>
</dbReference>
<dbReference type="PROSITE" id="PS51352">
    <property type="entry name" value="THIOREDOXIN_2"/>
    <property type="match status" value="1"/>
</dbReference>
<gene>
    <name evidence="2" type="ORF">SAMN05421785_1255</name>
</gene>
<dbReference type="STRING" id="373672.SAMN05421785_1255"/>
<dbReference type="InterPro" id="IPR036249">
    <property type="entry name" value="Thioredoxin-like_sf"/>
</dbReference>
<dbReference type="OrthoDB" id="6399635at2"/>
<proteinExistence type="predicted"/>
<dbReference type="Gene3D" id="3.40.30.10">
    <property type="entry name" value="Glutaredoxin"/>
    <property type="match status" value="1"/>
</dbReference>
<dbReference type="GO" id="GO:0031397">
    <property type="term" value="P:negative regulation of protein ubiquitination"/>
    <property type="evidence" value="ECO:0007669"/>
    <property type="project" value="TreeGrafter"/>
</dbReference>
<dbReference type="AlphaFoldDB" id="A0A1N7QZ14"/>
<dbReference type="GO" id="GO:0030178">
    <property type="term" value="P:negative regulation of Wnt signaling pathway"/>
    <property type="evidence" value="ECO:0007669"/>
    <property type="project" value="TreeGrafter"/>
</dbReference>
<evidence type="ECO:0000313" key="2">
    <source>
        <dbReference type="EMBL" id="SIT28121.1"/>
    </source>
</evidence>
<dbReference type="InterPro" id="IPR013766">
    <property type="entry name" value="Thioredoxin_domain"/>
</dbReference>
<dbReference type="EMBL" id="FTOV01000025">
    <property type="protein sequence ID" value="SIT28121.1"/>
    <property type="molecule type" value="Genomic_DNA"/>
</dbReference>